<evidence type="ECO:0000259" key="4">
    <source>
        <dbReference type="PROSITE" id="PS50949"/>
    </source>
</evidence>
<dbReference type="InterPro" id="IPR036388">
    <property type="entry name" value="WH-like_DNA-bd_sf"/>
</dbReference>
<dbReference type="SUPFAM" id="SSF46785">
    <property type="entry name" value="Winged helix' DNA-binding domain"/>
    <property type="match status" value="1"/>
</dbReference>
<keyword evidence="2" id="KW-0238">DNA-binding</keyword>
<dbReference type="SMART" id="SM00345">
    <property type="entry name" value="HTH_GNTR"/>
    <property type="match status" value="1"/>
</dbReference>
<dbReference type="InterPro" id="IPR046335">
    <property type="entry name" value="LacI/GalR-like_sensor"/>
</dbReference>
<dbReference type="PRINTS" id="PR00035">
    <property type="entry name" value="HTHGNTR"/>
</dbReference>
<dbReference type="GO" id="GO:0003700">
    <property type="term" value="F:DNA-binding transcription factor activity"/>
    <property type="evidence" value="ECO:0007669"/>
    <property type="project" value="InterPro"/>
</dbReference>
<dbReference type="InterPro" id="IPR000524">
    <property type="entry name" value="Tscrpt_reg_HTH_GntR"/>
</dbReference>
<proteinExistence type="predicted"/>
<dbReference type="Gene3D" id="1.10.10.10">
    <property type="entry name" value="Winged helix-like DNA-binding domain superfamily/Winged helix DNA-binding domain"/>
    <property type="match status" value="1"/>
</dbReference>
<keyword evidence="3" id="KW-0804">Transcription</keyword>
<dbReference type="InterPro" id="IPR036390">
    <property type="entry name" value="WH_DNA-bd_sf"/>
</dbReference>
<feature type="domain" description="HTH gntR-type" evidence="4">
    <location>
        <begin position="17"/>
        <end position="85"/>
    </location>
</feature>
<dbReference type="GO" id="GO:0000976">
    <property type="term" value="F:transcription cis-regulatory region binding"/>
    <property type="evidence" value="ECO:0007669"/>
    <property type="project" value="TreeGrafter"/>
</dbReference>
<dbReference type="PANTHER" id="PTHR30146:SF155">
    <property type="entry name" value="ALANINE RACEMASE"/>
    <property type="match status" value="1"/>
</dbReference>
<evidence type="ECO:0000313" key="5">
    <source>
        <dbReference type="EMBL" id="OIJ66040.1"/>
    </source>
</evidence>
<evidence type="ECO:0000256" key="2">
    <source>
        <dbReference type="ARBA" id="ARBA00023125"/>
    </source>
</evidence>
<sequence length="379" mass="40317">MSTAARRTGTVVTGVRDLKFRQLAAEIRKQVLQGIWPAGSRLPTEKELADSSGTSVSTVRRAVDELVAEGLVVRRQGSGTFVAPPSTPGPVRALVGVSVPDTAFYYPKVLQGIEETLSAAGARLLFACSGYDQQREAKDLRDMLDAGVDGLLVVPTLDGPEPAREYLARLAALPVPTVLVERRHASLGDTNEYVCTHHEAGAYDAVRHLAALGHRVIGLVLRHPSPTSGPVAEGFHQAIDERGLATVEFRAAREEWSPAAADRCLAALRDAGARAAVCFGDRQAALLLGAARRAGLTVPGDLALVAYDDEIADVADVPLTAVAPPKRHLGKTAAETLLHRLDDPELPRSRILLRPTIIVRQSCGAARDAGSTHSEENTT</sequence>
<dbReference type="EMBL" id="LAVA02000046">
    <property type="protein sequence ID" value="OIJ66040.1"/>
    <property type="molecule type" value="Genomic_DNA"/>
</dbReference>
<evidence type="ECO:0000313" key="6">
    <source>
        <dbReference type="Proteomes" id="UP000034196"/>
    </source>
</evidence>
<organism evidence="5 6">
    <name type="scientific">Streptomyces mangrovisoli</name>
    <dbReference type="NCBI Taxonomy" id="1428628"/>
    <lineage>
        <taxon>Bacteria</taxon>
        <taxon>Bacillati</taxon>
        <taxon>Actinomycetota</taxon>
        <taxon>Actinomycetes</taxon>
        <taxon>Kitasatosporales</taxon>
        <taxon>Streptomycetaceae</taxon>
        <taxon>Streptomyces</taxon>
    </lineage>
</organism>
<protein>
    <submittedName>
        <fullName evidence="5">GntR family transcriptional regulator</fullName>
    </submittedName>
</protein>
<keyword evidence="6" id="KW-1185">Reference proteome</keyword>
<reference evidence="5" key="1">
    <citation type="submission" date="2016-10" db="EMBL/GenBank/DDBJ databases">
        <title>Genome sequence of Streptomyces mangrovisoli MUSC 149.</title>
        <authorList>
            <person name="Lee L.-H."/>
            <person name="Ser H.-L."/>
        </authorList>
    </citation>
    <scope>NUCLEOTIDE SEQUENCE [LARGE SCALE GENOMIC DNA]</scope>
    <source>
        <strain evidence="5">MUSC 149</strain>
    </source>
</reference>
<dbReference type="PANTHER" id="PTHR30146">
    <property type="entry name" value="LACI-RELATED TRANSCRIPTIONAL REPRESSOR"/>
    <property type="match status" value="1"/>
</dbReference>
<dbReference type="Proteomes" id="UP000034196">
    <property type="component" value="Unassembled WGS sequence"/>
</dbReference>
<dbReference type="CDD" id="cd07377">
    <property type="entry name" value="WHTH_GntR"/>
    <property type="match status" value="1"/>
</dbReference>
<accession>A0A1J4NUR3</accession>
<dbReference type="Pfam" id="PF13377">
    <property type="entry name" value="Peripla_BP_3"/>
    <property type="match status" value="1"/>
</dbReference>
<dbReference type="AlphaFoldDB" id="A0A1J4NUR3"/>
<dbReference type="PROSITE" id="PS50949">
    <property type="entry name" value="HTH_GNTR"/>
    <property type="match status" value="1"/>
</dbReference>
<comment type="caution">
    <text evidence="5">The sequence shown here is derived from an EMBL/GenBank/DDBJ whole genome shotgun (WGS) entry which is preliminary data.</text>
</comment>
<keyword evidence="1" id="KW-0805">Transcription regulation</keyword>
<dbReference type="SUPFAM" id="SSF53822">
    <property type="entry name" value="Periplasmic binding protein-like I"/>
    <property type="match status" value="1"/>
</dbReference>
<dbReference type="STRING" id="1428628.WN71_020455"/>
<evidence type="ECO:0000256" key="1">
    <source>
        <dbReference type="ARBA" id="ARBA00023015"/>
    </source>
</evidence>
<name>A0A1J4NUR3_9ACTN</name>
<evidence type="ECO:0000256" key="3">
    <source>
        <dbReference type="ARBA" id="ARBA00023163"/>
    </source>
</evidence>
<dbReference type="InterPro" id="IPR028082">
    <property type="entry name" value="Peripla_BP_I"/>
</dbReference>
<dbReference type="Pfam" id="PF00392">
    <property type="entry name" value="GntR"/>
    <property type="match status" value="1"/>
</dbReference>
<dbReference type="CDD" id="cd06267">
    <property type="entry name" value="PBP1_LacI_sugar_binding-like"/>
    <property type="match status" value="1"/>
</dbReference>
<gene>
    <name evidence="5" type="ORF">WN71_020455</name>
</gene>
<dbReference type="Gene3D" id="3.40.50.2300">
    <property type="match status" value="2"/>
</dbReference>